<proteinExistence type="predicted"/>
<keyword evidence="4" id="KW-1185">Reference proteome</keyword>
<sequence>MKQISAVMIAALIAITSVSALAHSGGTDSKGCHRNHKTGDYHCH</sequence>
<feature type="region of interest" description="Disordered" evidence="1">
    <location>
        <begin position="24"/>
        <end position="44"/>
    </location>
</feature>
<dbReference type="Proteomes" id="UP000235881">
    <property type="component" value="Unassembled WGS sequence"/>
</dbReference>
<organism evidence="3 4">
    <name type="scientific">Stutzerimonas degradans</name>
    <dbReference type="NCBI Taxonomy" id="2968968"/>
    <lineage>
        <taxon>Bacteria</taxon>
        <taxon>Pseudomonadati</taxon>
        <taxon>Pseudomonadota</taxon>
        <taxon>Gammaproteobacteria</taxon>
        <taxon>Pseudomonadales</taxon>
        <taxon>Pseudomonadaceae</taxon>
        <taxon>Stutzerimonas</taxon>
    </lineage>
</organism>
<gene>
    <name evidence="3" type="ORF">CXK95_15210</name>
</gene>
<evidence type="ECO:0000256" key="1">
    <source>
        <dbReference type="SAM" id="MobiDB-lite"/>
    </source>
</evidence>
<evidence type="ECO:0000313" key="3">
    <source>
        <dbReference type="EMBL" id="PNF75937.1"/>
    </source>
</evidence>
<keyword evidence="2" id="KW-0732">Signal</keyword>
<evidence type="ECO:0000313" key="4">
    <source>
        <dbReference type="Proteomes" id="UP000235881"/>
    </source>
</evidence>
<accession>A0A8E2QCD2</accession>
<comment type="caution">
    <text evidence="3">The sequence shown here is derived from an EMBL/GenBank/DDBJ whole genome shotgun (WGS) entry which is preliminary data.</text>
</comment>
<reference evidence="3 4" key="1">
    <citation type="submission" date="2018-01" db="EMBL/GenBank/DDBJ databases">
        <title>Denitrification phenotypes of diverse strains of Pseudomonas stutzeri.</title>
        <authorList>
            <person name="Milligan D.A."/>
            <person name="Bergaust L."/>
            <person name="Bakken L.R."/>
            <person name="Frostegard A."/>
        </authorList>
    </citation>
    <scope>NUCLEOTIDE SEQUENCE [LARGE SCALE GENOMIC DNA]</scope>
    <source>
        <strain evidence="3 4">DSM 50238</strain>
    </source>
</reference>
<dbReference type="InterPro" id="IPR047773">
    <property type="entry name" value="YHYH_dom_bact"/>
</dbReference>
<dbReference type="AlphaFoldDB" id="A0A8E2QCD2"/>
<feature type="signal peptide" evidence="2">
    <location>
        <begin position="1"/>
        <end position="22"/>
    </location>
</feature>
<dbReference type="RefSeq" id="WP_102829181.1">
    <property type="nucleotide sequence ID" value="NZ_WNLS01000003.1"/>
</dbReference>
<name>A0A8E2QCD2_9GAMM</name>
<dbReference type="NCBIfam" id="NF033223">
    <property type="entry name" value="YHYH_alt"/>
    <property type="match status" value="1"/>
</dbReference>
<dbReference type="EMBL" id="POUK01000005">
    <property type="protein sequence ID" value="PNF75937.1"/>
    <property type="molecule type" value="Genomic_DNA"/>
</dbReference>
<feature type="chain" id="PRO_5034552717" evidence="2">
    <location>
        <begin position="23"/>
        <end position="44"/>
    </location>
</feature>
<evidence type="ECO:0000256" key="2">
    <source>
        <dbReference type="SAM" id="SignalP"/>
    </source>
</evidence>
<protein>
    <submittedName>
        <fullName evidence="3">YHYH domain-containing protein</fullName>
    </submittedName>
</protein>